<dbReference type="RefSeq" id="XP_045100717.1">
    <property type="nucleotide sequence ID" value="XM_045236701.1"/>
</dbReference>
<dbReference type="InParanoid" id="B6IE96"/>
<dbReference type="AlphaFoldDB" id="B6IE96"/>
<accession>B6IE96</accession>
<sequence length="110" mass="12465">MKNEPVKTLSLLATSAPPPTFSKDLRVSETQNLRISVFQNFKISEYSIIVHLSIPHNPLYKVHNSVPGTNYFQLTSLEEGDPIYFFASHGRGGIENIKVHDDHWSRVNSN</sequence>
<keyword evidence="2" id="KW-1185">Reference proteome</keyword>
<dbReference type="HOGENOM" id="CLU_2173252_0_0_1"/>
<organism evidence="1 2">
    <name type="scientific">Caenorhabditis briggsae</name>
    <dbReference type="NCBI Taxonomy" id="6238"/>
    <lineage>
        <taxon>Eukaryota</taxon>
        <taxon>Metazoa</taxon>
        <taxon>Ecdysozoa</taxon>
        <taxon>Nematoda</taxon>
        <taxon>Chromadorea</taxon>
        <taxon>Rhabditida</taxon>
        <taxon>Rhabditina</taxon>
        <taxon>Rhabditomorpha</taxon>
        <taxon>Rhabditoidea</taxon>
        <taxon>Rhabditidae</taxon>
        <taxon>Peloderinae</taxon>
        <taxon>Caenorhabditis</taxon>
    </lineage>
</organism>
<protein>
    <submittedName>
        <fullName evidence="1">Protein CBG27337</fullName>
    </submittedName>
</protein>
<proteinExistence type="predicted"/>
<evidence type="ECO:0000313" key="2">
    <source>
        <dbReference type="Proteomes" id="UP000008549"/>
    </source>
</evidence>
<dbReference type="CTD" id="68918791"/>
<dbReference type="EMBL" id="HE601496">
    <property type="protein sequence ID" value="CAS01160.1"/>
    <property type="molecule type" value="Genomic_DNA"/>
</dbReference>
<name>B6IE96_CAEBR</name>
<evidence type="ECO:0000313" key="1">
    <source>
        <dbReference type="EMBL" id="CAS01160.1"/>
    </source>
</evidence>
<reference evidence="1 2" key="1">
    <citation type="journal article" date="2003" name="PLoS Biol.">
        <title>The genome sequence of Caenorhabditis briggsae: a platform for comparative genomics.</title>
        <authorList>
            <person name="Stein L.D."/>
            <person name="Bao Z."/>
            <person name="Blasiar D."/>
            <person name="Blumenthal T."/>
            <person name="Brent M.R."/>
            <person name="Chen N."/>
            <person name="Chinwalla A."/>
            <person name="Clarke L."/>
            <person name="Clee C."/>
            <person name="Coghlan A."/>
            <person name="Coulson A."/>
            <person name="D'Eustachio P."/>
            <person name="Fitch D.H."/>
            <person name="Fulton L.A."/>
            <person name="Fulton R.E."/>
            <person name="Griffiths-Jones S."/>
            <person name="Harris T.W."/>
            <person name="Hillier L.W."/>
            <person name="Kamath R."/>
            <person name="Kuwabara P.E."/>
            <person name="Mardis E.R."/>
            <person name="Marra M.A."/>
            <person name="Miner T.L."/>
            <person name="Minx P."/>
            <person name="Mullikin J.C."/>
            <person name="Plumb R.W."/>
            <person name="Rogers J."/>
            <person name="Schein J.E."/>
            <person name="Sohrmann M."/>
            <person name="Spieth J."/>
            <person name="Stajich J.E."/>
            <person name="Wei C."/>
            <person name="Willey D."/>
            <person name="Wilson R.K."/>
            <person name="Durbin R."/>
            <person name="Waterston R.H."/>
        </authorList>
    </citation>
    <scope>NUCLEOTIDE SEQUENCE [LARGE SCALE GENOMIC DNA]</scope>
    <source>
        <strain evidence="1 2">AF16</strain>
    </source>
</reference>
<gene>
    <name evidence="1" type="ORF">CBG27337</name>
    <name evidence="1" type="ORF">CBG_27337</name>
</gene>
<dbReference type="GeneID" id="68918791"/>
<reference evidence="1 2" key="2">
    <citation type="journal article" date="2011" name="PLoS Genet.">
        <title>Caenorhabditis briggsae recombinant inbred line genotypes reveal inter-strain incompatibility and the evolution of recombination.</title>
        <authorList>
            <person name="Ross J.A."/>
            <person name="Koboldt D.C."/>
            <person name="Staisch J.E."/>
            <person name="Chamberlin H.M."/>
            <person name="Gupta B.P."/>
            <person name="Miller R.D."/>
            <person name="Baird S.E."/>
            <person name="Haag E.S."/>
        </authorList>
    </citation>
    <scope>NUCLEOTIDE SEQUENCE [LARGE SCALE GENOMIC DNA]</scope>
    <source>
        <strain evidence="1 2">AF16</strain>
    </source>
</reference>
<dbReference type="Proteomes" id="UP000008549">
    <property type="component" value="Unassembled WGS sequence"/>
</dbReference>
<dbReference type="KEGG" id="cbr:CBG_27337"/>